<dbReference type="GO" id="GO:0010133">
    <property type="term" value="P:L-proline catabolic process to L-glutamate"/>
    <property type="evidence" value="ECO:0007669"/>
    <property type="project" value="TreeGrafter"/>
</dbReference>
<dbReference type="AlphaFoldDB" id="A0A382Z0B7"/>
<reference evidence="3" key="1">
    <citation type="submission" date="2018-05" db="EMBL/GenBank/DDBJ databases">
        <authorList>
            <person name="Lanie J.A."/>
            <person name="Ng W.-L."/>
            <person name="Kazmierczak K.M."/>
            <person name="Andrzejewski T.M."/>
            <person name="Davidsen T.M."/>
            <person name="Wayne K.J."/>
            <person name="Tettelin H."/>
            <person name="Glass J.I."/>
            <person name="Rusch D."/>
            <person name="Podicherti R."/>
            <person name="Tsui H.-C.T."/>
            <person name="Winkler M.E."/>
        </authorList>
    </citation>
    <scope>NUCLEOTIDE SEQUENCE</scope>
</reference>
<dbReference type="GO" id="GO:0009898">
    <property type="term" value="C:cytoplasmic side of plasma membrane"/>
    <property type="evidence" value="ECO:0007669"/>
    <property type="project" value="TreeGrafter"/>
</dbReference>
<organism evidence="3">
    <name type="scientific">marine metagenome</name>
    <dbReference type="NCBI Taxonomy" id="408172"/>
    <lineage>
        <taxon>unclassified sequences</taxon>
        <taxon>metagenomes</taxon>
        <taxon>ecological metagenomes</taxon>
    </lineage>
</organism>
<dbReference type="Gene3D" id="3.40.605.10">
    <property type="entry name" value="Aldehyde Dehydrogenase, Chain A, domain 1"/>
    <property type="match status" value="1"/>
</dbReference>
<sequence length="100" mass="11333">MDEINIEIPLAVNETERNYVPGTPECISLKSRLVEMENESFDIPIIIGGKEINTGNKGRCCKPHNHQDILAEYHKAGTEEIQQAIDFAMNAWYSWSNTPL</sequence>
<proteinExistence type="predicted"/>
<keyword evidence="2" id="KW-0520">NAD</keyword>
<dbReference type="PANTHER" id="PTHR42862:SF1">
    <property type="entry name" value="DELTA-1-PYRROLINE-5-CARBOXYLATE DEHYDROGENASE 2, ISOFORM A-RELATED"/>
    <property type="match status" value="1"/>
</dbReference>
<dbReference type="GO" id="GO:0003842">
    <property type="term" value="F:L-glutamate gamma-semialdehyde dehydrogenase activity"/>
    <property type="evidence" value="ECO:0007669"/>
    <property type="project" value="TreeGrafter"/>
</dbReference>
<dbReference type="EMBL" id="UINC01179936">
    <property type="protein sequence ID" value="SVD88871.1"/>
    <property type="molecule type" value="Genomic_DNA"/>
</dbReference>
<dbReference type="InterPro" id="IPR016161">
    <property type="entry name" value="Ald_DH/histidinol_DH"/>
</dbReference>
<dbReference type="SUPFAM" id="SSF53720">
    <property type="entry name" value="ALDH-like"/>
    <property type="match status" value="1"/>
</dbReference>
<evidence type="ECO:0000256" key="2">
    <source>
        <dbReference type="ARBA" id="ARBA00023027"/>
    </source>
</evidence>
<protein>
    <recommendedName>
        <fullName evidence="4">Aldehyde dehydrogenase domain-containing protein</fullName>
    </recommendedName>
</protein>
<evidence type="ECO:0000313" key="3">
    <source>
        <dbReference type="EMBL" id="SVD88871.1"/>
    </source>
</evidence>
<keyword evidence="1" id="KW-0560">Oxidoreductase</keyword>
<dbReference type="PANTHER" id="PTHR42862">
    <property type="entry name" value="DELTA-1-PYRROLINE-5-CARBOXYLATE DEHYDROGENASE 1, ISOFORM A-RELATED"/>
    <property type="match status" value="1"/>
</dbReference>
<feature type="non-terminal residue" evidence="3">
    <location>
        <position position="100"/>
    </location>
</feature>
<dbReference type="InterPro" id="IPR016162">
    <property type="entry name" value="Ald_DH_N"/>
</dbReference>
<name>A0A382Z0B7_9ZZZZ</name>
<gene>
    <name evidence="3" type="ORF">METZ01_LOCUS441725</name>
</gene>
<evidence type="ECO:0000256" key="1">
    <source>
        <dbReference type="ARBA" id="ARBA00023002"/>
    </source>
</evidence>
<dbReference type="InterPro" id="IPR050485">
    <property type="entry name" value="Proline_metab_enzyme"/>
</dbReference>
<evidence type="ECO:0008006" key="4">
    <source>
        <dbReference type="Google" id="ProtNLM"/>
    </source>
</evidence>
<accession>A0A382Z0B7</accession>